<dbReference type="AlphaFoldDB" id="A0A9N9H523"/>
<organism evidence="1 2">
    <name type="scientific">Acaulospora morrowiae</name>
    <dbReference type="NCBI Taxonomy" id="94023"/>
    <lineage>
        <taxon>Eukaryota</taxon>
        <taxon>Fungi</taxon>
        <taxon>Fungi incertae sedis</taxon>
        <taxon>Mucoromycota</taxon>
        <taxon>Glomeromycotina</taxon>
        <taxon>Glomeromycetes</taxon>
        <taxon>Diversisporales</taxon>
        <taxon>Acaulosporaceae</taxon>
        <taxon>Acaulospora</taxon>
    </lineage>
</organism>
<gene>
    <name evidence="1" type="ORF">AMORRO_LOCUS9888</name>
</gene>
<sequence>MVWLKLSRSAVVESLGRSGAQSTCHKRWIRWHEVSRNWAKNVDIPGITMNIRLAGEFDQWEDETFEVEMDVAFCKEEIDCDDDEIGVDVLCVERIPER</sequence>
<name>A0A9N9H523_9GLOM</name>
<protein>
    <submittedName>
        <fullName evidence="1">1611_t:CDS:1</fullName>
    </submittedName>
</protein>
<proteinExistence type="predicted"/>
<dbReference type="Proteomes" id="UP000789342">
    <property type="component" value="Unassembled WGS sequence"/>
</dbReference>
<evidence type="ECO:0000313" key="2">
    <source>
        <dbReference type="Proteomes" id="UP000789342"/>
    </source>
</evidence>
<reference evidence="1" key="1">
    <citation type="submission" date="2021-06" db="EMBL/GenBank/DDBJ databases">
        <authorList>
            <person name="Kallberg Y."/>
            <person name="Tangrot J."/>
            <person name="Rosling A."/>
        </authorList>
    </citation>
    <scope>NUCLEOTIDE SEQUENCE</scope>
    <source>
        <strain evidence="1">CL551</strain>
    </source>
</reference>
<evidence type="ECO:0000313" key="1">
    <source>
        <dbReference type="EMBL" id="CAG8649350.1"/>
    </source>
</evidence>
<keyword evidence="2" id="KW-1185">Reference proteome</keyword>
<dbReference type="EMBL" id="CAJVPV010010256">
    <property type="protein sequence ID" value="CAG8649350.1"/>
    <property type="molecule type" value="Genomic_DNA"/>
</dbReference>
<comment type="caution">
    <text evidence="1">The sequence shown here is derived from an EMBL/GenBank/DDBJ whole genome shotgun (WGS) entry which is preliminary data.</text>
</comment>
<accession>A0A9N9H523</accession>